<keyword evidence="3" id="KW-1185">Reference proteome</keyword>
<organism evidence="2 3">
    <name type="scientific">Caerostris darwini</name>
    <dbReference type="NCBI Taxonomy" id="1538125"/>
    <lineage>
        <taxon>Eukaryota</taxon>
        <taxon>Metazoa</taxon>
        <taxon>Ecdysozoa</taxon>
        <taxon>Arthropoda</taxon>
        <taxon>Chelicerata</taxon>
        <taxon>Arachnida</taxon>
        <taxon>Araneae</taxon>
        <taxon>Araneomorphae</taxon>
        <taxon>Entelegynae</taxon>
        <taxon>Araneoidea</taxon>
        <taxon>Araneidae</taxon>
        <taxon>Caerostris</taxon>
    </lineage>
</organism>
<proteinExistence type="predicted"/>
<protein>
    <submittedName>
        <fullName evidence="2">Uncharacterized protein</fullName>
    </submittedName>
</protein>
<evidence type="ECO:0000256" key="1">
    <source>
        <dbReference type="SAM" id="MobiDB-lite"/>
    </source>
</evidence>
<evidence type="ECO:0000313" key="3">
    <source>
        <dbReference type="Proteomes" id="UP001054837"/>
    </source>
</evidence>
<evidence type="ECO:0000313" key="2">
    <source>
        <dbReference type="EMBL" id="GIY50218.1"/>
    </source>
</evidence>
<dbReference type="Proteomes" id="UP001054837">
    <property type="component" value="Unassembled WGS sequence"/>
</dbReference>
<comment type="caution">
    <text evidence="2">The sequence shown here is derived from an EMBL/GenBank/DDBJ whole genome shotgun (WGS) entry which is preliminary data.</text>
</comment>
<feature type="region of interest" description="Disordered" evidence="1">
    <location>
        <begin position="81"/>
        <end position="101"/>
    </location>
</feature>
<dbReference type="AlphaFoldDB" id="A0AAV4TUG0"/>
<reference evidence="2 3" key="1">
    <citation type="submission" date="2021-06" db="EMBL/GenBank/DDBJ databases">
        <title>Caerostris darwini draft genome.</title>
        <authorList>
            <person name="Kono N."/>
            <person name="Arakawa K."/>
        </authorList>
    </citation>
    <scope>NUCLEOTIDE SEQUENCE [LARGE SCALE GENOMIC DNA]</scope>
</reference>
<gene>
    <name evidence="2" type="ORF">CDAR_319011</name>
</gene>
<feature type="region of interest" description="Disordered" evidence="1">
    <location>
        <begin position="1"/>
        <end position="25"/>
    </location>
</feature>
<name>A0AAV4TUG0_9ARAC</name>
<sequence>MAPSNADSPKKMTPCPGGFQNKRGNSEGKWILRFQGGRGVGVVGISILIRRVQLPSIAGAASNDVCLFASSRSVWFESRAPQPTGLSHFAPPPPPHTVPSV</sequence>
<feature type="compositionally biased region" description="Pro residues" evidence="1">
    <location>
        <begin position="90"/>
        <end position="101"/>
    </location>
</feature>
<dbReference type="EMBL" id="BPLQ01010363">
    <property type="protein sequence ID" value="GIY50218.1"/>
    <property type="molecule type" value="Genomic_DNA"/>
</dbReference>
<accession>A0AAV4TUG0</accession>